<dbReference type="PANTHER" id="PTHR36595">
    <property type="entry name" value="TRANSMEMBRANE PROTEIN"/>
    <property type="match status" value="1"/>
</dbReference>
<sequence length="196" mass="22054">MAKTSKMEGGVGFPALWFLSSIPLVILLALLLSAPMHHELVFSTYDFIVVAKSCPLARFTVFYAILGIINIIIGSPDHQDAAGHEFNHPVLDLGFVNIGAKEKIYYEGSDVEDVQLYHGYNEENDDTLGTEDDQDSEEDEEDNDLETRVEEFIAKVTRKWREELLTERLNFLHSTNLITLNSTLTAISAAKPMYIE</sequence>
<evidence type="ECO:0000313" key="3">
    <source>
        <dbReference type="EMBL" id="TYG44372.1"/>
    </source>
</evidence>
<dbReference type="AlphaFoldDB" id="A0A5D2AM84"/>
<keyword evidence="2" id="KW-1133">Transmembrane helix</keyword>
<evidence type="ECO:0000313" key="4">
    <source>
        <dbReference type="Proteomes" id="UP000323506"/>
    </source>
</evidence>
<protein>
    <submittedName>
        <fullName evidence="3">Uncharacterized protein</fullName>
    </submittedName>
</protein>
<keyword evidence="4" id="KW-1185">Reference proteome</keyword>
<keyword evidence="2" id="KW-0812">Transmembrane</keyword>
<accession>A0A5D2AM84</accession>
<name>A0A5D2AM84_GOSDA</name>
<feature type="transmembrane region" description="Helical" evidence="2">
    <location>
        <begin position="56"/>
        <end position="73"/>
    </location>
</feature>
<evidence type="ECO:0000256" key="1">
    <source>
        <dbReference type="SAM" id="MobiDB-lite"/>
    </source>
</evidence>
<feature type="region of interest" description="Disordered" evidence="1">
    <location>
        <begin position="122"/>
        <end position="146"/>
    </location>
</feature>
<keyword evidence="2" id="KW-0472">Membrane</keyword>
<dbReference type="Proteomes" id="UP000323506">
    <property type="component" value="Chromosome D11"/>
</dbReference>
<feature type="compositionally biased region" description="Acidic residues" evidence="1">
    <location>
        <begin position="122"/>
        <end position="144"/>
    </location>
</feature>
<reference evidence="3 4" key="1">
    <citation type="submission" date="2019-06" db="EMBL/GenBank/DDBJ databases">
        <title>WGS assembly of Gossypium darwinii.</title>
        <authorList>
            <person name="Chen Z.J."/>
            <person name="Sreedasyam A."/>
            <person name="Ando A."/>
            <person name="Song Q."/>
            <person name="De L."/>
            <person name="Hulse-Kemp A."/>
            <person name="Ding M."/>
            <person name="Ye W."/>
            <person name="Kirkbride R."/>
            <person name="Jenkins J."/>
            <person name="Plott C."/>
            <person name="Lovell J."/>
            <person name="Lin Y.-M."/>
            <person name="Vaughn R."/>
            <person name="Liu B."/>
            <person name="Li W."/>
            <person name="Simpson S."/>
            <person name="Scheffler B."/>
            <person name="Saski C."/>
            <person name="Grover C."/>
            <person name="Hu G."/>
            <person name="Conover J."/>
            <person name="Carlson J."/>
            <person name="Shu S."/>
            <person name="Boston L."/>
            <person name="Williams M."/>
            <person name="Peterson D."/>
            <person name="Mcgee K."/>
            <person name="Jones D."/>
            <person name="Wendel J."/>
            <person name="Stelly D."/>
            <person name="Grimwood J."/>
            <person name="Schmutz J."/>
        </authorList>
    </citation>
    <scope>NUCLEOTIDE SEQUENCE [LARGE SCALE GENOMIC DNA]</scope>
    <source>
        <strain evidence="3">1808015.09</strain>
    </source>
</reference>
<feature type="transmembrane region" description="Helical" evidence="2">
    <location>
        <begin position="12"/>
        <end position="36"/>
    </location>
</feature>
<organism evidence="3 4">
    <name type="scientific">Gossypium darwinii</name>
    <name type="common">Darwin's cotton</name>
    <name type="synonym">Gossypium barbadense var. darwinii</name>
    <dbReference type="NCBI Taxonomy" id="34276"/>
    <lineage>
        <taxon>Eukaryota</taxon>
        <taxon>Viridiplantae</taxon>
        <taxon>Streptophyta</taxon>
        <taxon>Embryophyta</taxon>
        <taxon>Tracheophyta</taxon>
        <taxon>Spermatophyta</taxon>
        <taxon>Magnoliopsida</taxon>
        <taxon>eudicotyledons</taxon>
        <taxon>Gunneridae</taxon>
        <taxon>Pentapetalae</taxon>
        <taxon>rosids</taxon>
        <taxon>malvids</taxon>
        <taxon>Malvales</taxon>
        <taxon>Malvaceae</taxon>
        <taxon>Malvoideae</taxon>
        <taxon>Gossypium</taxon>
    </lineage>
</organism>
<proteinExistence type="predicted"/>
<dbReference type="PANTHER" id="PTHR36595:SF2">
    <property type="entry name" value="SERINE_THREONINE-PROTEIN KINASE FHKB-RELATED"/>
    <property type="match status" value="1"/>
</dbReference>
<gene>
    <name evidence="3" type="ORF">ES288_D11G092900v1</name>
</gene>
<dbReference type="EMBL" id="CM017711">
    <property type="protein sequence ID" value="TYG44372.1"/>
    <property type="molecule type" value="Genomic_DNA"/>
</dbReference>
<evidence type="ECO:0000256" key="2">
    <source>
        <dbReference type="SAM" id="Phobius"/>
    </source>
</evidence>